<accession>A0ABZ1YSW1</accession>
<dbReference type="InterPro" id="IPR011008">
    <property type="entry name" value="Dimeric_a/b-barrel"/>
</dbReference>
<dbReference type="Proteomes" id="UP001432062">
    <property type="component" value="Chromosome"/>
</dbReference>
<dbReference type="RefSeq" id="WP_329408678.1">
    <property type="nucleotide sequence ID" value="NZ_CP109441.1"/>
</dbReference>
<dbReference type="SUPFAM" id="SSF54909">
    <property type="entry name" value="Dimeric alpha+beta barrel"/>
    <property type="match status" value="1"/>
</dbReference>
<organism evidence="1 2">
    <name type="scientific">Nocardia vinacea</name>
    <dbReference type="NCBI Taxonomy" id="96468"/>
    <lineage>
        <taxon>Bacteria</taxon>
        <taxon>Bacillati</taxon>
        <taxon>Actinomycetota</taxon>
        <taxon>Actinomycetes</taxon>
        <taxon>Mycobacteriales</taxon>
        <taxon>Nocardiaceae</taxon>
        <taxon>Nocardia</taxon>
    </lineage>
</organism>
<gene>
    <name evidence="1" type="ORF">OG563_40730</name>
</gene>
<evidence type="ECO:0000313" key="2">
    <source>
        <dbReference type="Proteomes" id="UP001432062"/>
    </source>
</evidence>
<name>A0ABZ1YSW1_9NOCA</name>
<sequence length="146" mass="16920">MRTIEIPEQPFMDGIVLMPWKPGPRQDVSGRVFVSVTDFLARSEEEVRSIYEIGLELGNTWPVMQGAVGLWLWGRPTEQRGGSITVWESEQDMRRFVRWPVHAKIVRAWRGKVGIGTDSWQADHFEPRQVLERARNTLERPHRDAA</sequence>
<dbReference type="EMBL" id="CP109441">
    <property type="protein sequence ID" value="WUV45370.1"/>
    <property type="molecule type" value="Genomic_DNA"/>
</dbReference>
<reference evidence="1" key="1">
    <citation type="submission" date="2022-10" db="EMBL/GenBank/DDBJ databases">
        <title>The complete genomes of actinobacterial strains from the NBC collection.</title>
        <authorList>
            <person name="Joergensen T.S."/>
            <person name="Alvarez Arevalo M."/>
            <person name="Sterndorff E.B."/>
            <person name="Faurdal D."/>
            <person name="Vuksanovic O."/>
            <person name="Mourched A.-S."/>
            <person name="Charusanti P."/>
            <person name="Shaw S."/>
            <person name="Blin K."/>
            <person name="Weber T."/>
        </authorList>
    </citation>
    <scope>NUCLEOTIDE SEQUENCE</scope>
    <source>
        <strain evidence="1">NBC_01482</strain>
    </source>
</reference>
<protein>
    <recommendedName>
        <fullName evidence="3">ABM domain-containing protein</fullName>
    </recommendedName>
</protein>
<evidence type="ECO:0000313" key="1">
    <source>
        <dbReference type="EMBL" id="WUV45370.1"/>
    </source>
</evidence>
<keyword evidence="2" id="KW-1185">Reference proteome</keyword>
<proteinExistence type="predicted"/>
<evidence type="ECO:0008006" key="3">
    <source>
        <dbReference type="Google" id="ProtNLM"/>
    </source>
</evidence>